<keyword evidence="1" id="KW-1133">Transmembrane helix</keyword>
<name>A0A133ZPX2_9FIRM</name>
<organism evidence="2 3">
    <name type="scientific">Lachnoanaerobaculum saburreum</name>
    <dbReference type="NCBI Taxonomy" id="467210"/>
    <lineage>
        <taxon>Bacteria</taxon>
        <taxon>Bacillati</taxon>
        <taxon>Bacillota</taxon>
        <taxon>Clostridia</taxon>
        <taxon>Lachnospirales</taxon>
        <taxon>Lachnospiraceae</taxon>
        <taxon>Lachnoanaerobaculum</taxon>
    </lineage>
</organism>
<gene>
    <name evidence="2" type="ORF">HMPREF1866_01352</name>
</gene>
<evidence type="ECO:0000256" key="1">
    <source>
        <dbReference type="SAM" id="Phobius"/>
    </source>
</evidence>
<keyword evidence="1" id="KW-0472">Membrane</keyword>
<feature type="transmembrane region" description="Helical" evidence="1">
    <location>
        <begin position="39"/>
        <end position="57"/>
    </location>
</feature>
<comment type="caution">
    <text evidence="2">The sequence shown here is derived from an EMBL/GenBank/DDBJ whole genome shotgun (WGS) entry which is preliminary data.</text>
</comment>
<evidence type="ECO:0000313" key="3">
    <source>
        <dbReference type="Proteomes" id="UP000070394"/>
    </source>
</evidence>
<dbReference type="RefSeq" id="WP_060931132.1">
    <property type="nucleotide sequence ID" value="NZ_KQ959827.1"/>
</dbReference>
<sequence>MTRIKEILSRVIFYTVLELIALLILFTLVLLKVYNVMEVIFNAMFIEIVFKVLLDYMNRLKEIFLIHVYDKEGKKFNKEYFELYSNTNIVRVRFLVFFEYISCMLFSAIYNVNGIVNSKEVLTITIIMVVFFVLCGFVAWIVFMWGFLHIDYNRKLERLIAIKKDNFDAYTKEEKDILES</sequence>
<dbReference type="PATRIC" id="fig|467210.3.peg.1344"/>
<feature type="transmembrane region" description="Helical" evidence="1">
    <location>
        <begin position="94"/>
        <end position="112"/>
    </location>
</feature>
<reference evidence="3" key="1">
    <citation type="submission" date="2016-01" db="EMBL/GenBank/DDBJ databases">
        <authorList>
            <person name="Mitreva M."/>
            <person name="Pepin K.H."/>
            <person name="Mihindukulasuriya K.A."/>
            <person name="Fulton R."/>
            <person name="Fronick C."/>
            <person name="O'Laughlin M."/>
            <person name="Miner T."/>
            <person name="Herter B."/>
            <person name="Rosa B.A."/>
            <person name="Cordes M."/>
            <person name="Tomlinson C."/>
            <person name="Wollam A."/>
            <person name="Palsikar V.B."/>
            <person name="Mardis E.R."/>
            <person name="Wilson R.K."/>
        </authorList>
    </citation>
    <scope>NUCLEOTIDE SEQUENCE [LARGE SCALE GENOMIC DNA]</scope>
    <source>
        <strain evidence="3">DNF00896</strain>
    </source>
</reference>
<dbReference type="EMBL" id="LSDA01000088">
    <property type="protein sequence ID" value="KXB57476.1"/>
    <property type="molecule type" value="Genomic_DNA"/>
</dbReference>
<dbReference type="AlphaFoldDB" id="A0A133ZPX2"/>
<keyword evidence="1" id="KW-0812">Transmembrane</keyword>
<feature type="transmembrane region" description="Helical" evidence="1">
    <location>
        <begin position="124"/>
        <end position="148"/>
    </location>
</feature>
<proteinExistence type="predicted"/>
<evidence type="ECO:0000313" key="2">
    <source>
        <dbReference type="EMBL" id="KXB57476.1"/>
    </source>
</evidence>
<dbReference type="Proteomes" id="UP000070394">
    <property type="component" value="Unassembled WGS sequence"/>
</dbReference>
<accession>A0A133ZPX2</accession>
<feature type="transmembrane region" description="Helical" evidence="1">
    <location>
        <begin position="12"/>
        <end position="33"/>
    </location>
</feature>
<keyword evidence="3" id="KW-1185">Reference proteome</keyword>
<protein>
    <submittedName>
        <fullName evidence="2">Uncharacterized protein</fullName>
    </submittedName>
</protein>